<proteinExistence type="predicted"/>
<reference evidence="1 2" key="1">
    <citation type="submission" date="2020-08" db="EMBL/GenBank/DDBJ databases">
        <title>Genomic Encyclopedia of Type Strains, Phase IV (KMG-V): Genome sequencing to study the core and pangenomes of soil and plant-associated prokaryotes.</title>
        <authorList>
            <person name="Whitman W."/>
        </authorList>
    </citation>
    <scope>NUCLEOTIDE SEQUENCE [LARGE SCALE GENOMIC DNA]</scope>
    <source>
        <strain evidence="1 2">34/80</strain>
    </source>
</reference>
<gene>
    <name evidence="1" type="ORF">GGD71_004600</name>
</gene>
<dbReference type="AlphaFoldDB" id="A0A840FU28"/>
<organism evidence="1 2">
    <name type="scientific">Variovorax guangxiensis</name>
    <dbReference type="NCBI Taxonomy" id="1775474"/>
    <lineage>
        <taxon>Bacteria</taxon>
        <taxon>Pseudomonadati</taxon>
        <taxon>Pseudomonadota</taxon>
        <taxon>Betaproteobacteria</taxon>
        <taxon>Burkholderiales</taxon>
        <taxon>Comamonadaceae</taxon>
        <taxon>Variovorax</taxon>
    </lineage>
</organism>
<name>A0A840FU28_9BURK</name>
<dbReference type="EMBL" id="JACIFZ010000005">
    <property type="protein sequence ID" value="MBB4223814.1"/>
    <property type="molecule type" value="Genomic_DNA"/>
</dbReference>
<evidence type="ECO:0000313" key="2">
    <source>
        <dbReference type="Proteomes" id="UP000524450"/>
    </source>
</evidence>
<sequence>MNSRTQKKDKGTQKSQKDIILFEGFLLRPLRNLCALCVRFALPNSEYP</sequence>
<comment type="caution">
    <text evidence="1">The sequence shown here is derived from an EMBL/GenBank/DDBJ whole genome shotgun (WGS) entry which is preliminary data.</text>
</comment>
<accession>A0A840FU28</accession>
<evidence type="ECO:0000313" key="1">
    <source>
        <dbReference type="EMBL" id="MBB4223814.1"/>
    </source>
</evidence>
<dbReference type="Proteomes" id="UP000524450">
    <property type="component" value="Unassembled WGS sequence"/>
</dbReference>
<protein>
    <submittedName>
        <fullName evidence="1">Uncharacterized protein</fullName>
    </submittedName>
</protein>